<dbReference type="Proteomes" id="UP000485880">
    <property type="component" value="Unassembled WGS sequence"/>
</dbReference>
<dbReference type="GO" id="GO:0006355">
    <property type="term" value="P:regulation of DNA-templated transcription"/>
    <property type="evidence" value="ECO:0007669"/>
    <property type="project" value="InterPro"/>
</dbReference>
<dbReference type="SUPFAM" id="SSF54447">
    <property type="entry name" value="ssDNA-binding transcriptional regulator domain"/>
    <property type="match status" value="1"/>
</dbReference>
<keyword evidence="3" id="KW-1185">Reference proteome</keyword>
<dbReference type="RefSeq" id="WP_174513836.1">
    <property type="nucleotide sequence ID" value="NZ_CABFMQ020000131.1"/>
</dbReference>
<sequence length="96" mass="10437">MSAPRAGDGVLIGYVEKSKAELIGVFLKDFEGFRYVDIRVYDRAISGRPTPTTKGVAIRPTRLPELVKLLEAALATLDEGGGLLEPRVPSRKGGRR</sequence>
<reference evidence="2 3" key="1">
    <citation type="submission" date="2019-05" db="EMBL/GenBank/DDBJ databases">
        <authorList>
            <person name="Farhan Ul Haque M."/>
        </authorList>
    </citation>
    <scope>NUCLEOTIDE SEQUENCE [LARGE SCALE GENOMIC DNA]</scope>
    <source>
        <strain evidence="2">2</strain>
    </source>
</reference>
<dbReference type="GO" id="GO:0003677">
    <property type="term" value="F:DNA binding"/>
    <property type="evidence" value="ECO:0007669"/>
    <property type="project" value="InterPro"/>
</dbReference>
<dbReference type="AlphaFoldDB" id="A0A8B6MBT9"/>
<evidence type="ECO:0000313" key="2">
    <source>
        <dbReference type="EMBL" id="VTZ52191.1"/>
    </source>
</evidence>
<dbReference type="InterPro" id="IPR003173">
    <property type="entry name" value="PC4_C"/>
</dbReference>
<proteinExistence type="predicted"/>
<dbReference type="Pfam" id="PF02229">
    <property type="entry name" value="PC4"/>
    <property type="match status" value="1"/>
</dbReference>
<dbReference type="EMBL" id="CABFMQ020000131">
    <property type="protein sequence ID" value="VTZ52191.1"/>
    <property type="molecule type" value="Genomic_DNA"/>
</dbReference>
<dbReference type="Gene3D" id="2.30.31.10">
    <property type="entry name" value="Transcriptional Coactivator Pc4, Chain A"/>
    <property type="match status" value="1"/>
</dbReference>
<organism evidence="2 3">
    <name type="scientific">Methylocella tundrae</name>
    <dbReference type="NCBI Taxonomy" id="227605"/>
    <lineage>
        <taxon>Bacteria</taxon>
        <taxon>Pseudomonadati</taxon>
        <taxon>Pseudomonadota</taxon>
        <taxon>Alphaproteobacteria</taxon>
        <taxon>Hyphomicrobiales</taxon>
        <taxon>Beijerinckiaceae</taxon>
        <taxon>Methylocella</taxon>
    </lineage>
</organism>
<evidence type="ECO:0000313" key="3">
    <source>
        <dbReference type="Proteomes" id="UP000485880"/>
    </source>
</evidence>
<comment type="caution">
    <text evidence="2">The sequence shown here is derived from an EMBL/GenBank/DDBJ whole genome shotgun (WGS) entry which is preliminary data.</text>
</comment>
<name>A0A8B6MBT9_METTU</name>
<feature type="domain" description="Transcriptional coactivator p15 (PC4) C-terminal" evidence="1">
    <location>
        <begin position="25"/>
        <end position="68"/>
    </location>
</feature>
<accession>A0A8B6MBT9</accession>
<evidence type="ECO:0000259" key="1">
    <source>
        <dbReference type="Pfam" id="PF02229"/>
    </source>
</evidence>
<dbReference type="InterPro" id="IPR009044">
    <property type="entry name" value="ssDNA-bd_transcriptional_reg"/>
</dbReference>
<gene>
    <name evidence="2" type="ORF">MPC4_70079</name>
</gene>
<protein>
    <submittedName>
        <fullName evidence="2">Transcriptional coactivator p15 (Modular protein)</fullName>
    </submittedName>
</protein>